<keyword evidence="2" id="KW-1185">Reference proteome</keyword>
<proteinExistence type="predicted"/>
<keyword evidence="1" id="KW-0067">ATP-binding</keyword>
<dbReference type="GO" id="GO:0005524">
    <property type="term" value="F:ATP binding"/>
    <property type="evidence" value="ECO:0007669"/>
    <property type="project" value="UniProtKB-KW"/>
</dbReference>
<comment type="caution">
    <text evidence="1">The sequence shown here is derived from an EMBL/GenBank/DDBJ whole genome shotgun (WGS) entry which is preliminary data.</text>
</comment>
<dbReference type="RefSeq" id="WP_166050031.1">
    <property type="nucleotide sequence ID" value="NZ_JAAMPJ010000007.1"/>
</dbReference>
<keyword evidence="1" id="KW-0547">Nucleotide-binding</keyword>
<sequence>MRDRSFEALRGLVDTAGESGLLGDLVVAARDRAFVGRAAERALFRSALAGDSAGVPVLYLHGPGGIGKSALLKWFAGAARAAGRLVVEVDGRTVPATPEDFEQATGRAIGEPGSVLLVDAFETCQGLEHWLWEHFLPRLPQGAVAVVAGRTAPDPLWVADPGWADLLHVVPLRNLSRDDASTFLRVRGVPAAAHPALLAFTGGNPLALSLAAAVAVQPDADGAPRAADWSPGQDVVATLLPRLVGDPPSPAHRAALEVCAQADVTSEALLRVMMGERAADLFTWLRNQPFIESTSSGLFPHDVVREVLVADLRWRDPDGFAALHQRMYQYLLGRVREASDAQVVQAMQALTYLQRAFGRLSETFAWDARGLVRELPCAPADQGRVVELAEEAEGAESAAIVRFWLDRQPEAFKVYRSARTDDIVAFSATLRFSSPEGEDVDPVVAAGWAHARAVKPLRAGEYLSVARFHVDPGTYQRPSASMNLFQWRLFGDIIRADHLAWSFTVMRDDGFWNYHFELGGMMPTDARPVVGDHGYRLFAHDWRVQSASAWVEEKTDALLASADTAMLSPSGGSAPERVEHVVLSRPEFDAAVRDALRALWWPSELDANPLSRVRLVTEHGQSLGDVLSHAVDALLEERGGDRRHQVLTTTYSKDAPTQEAAARRLGMSFSTYRRHLAAGVKRVSDVLWSHELSGTPILPEVDTG</sequence>
<reference evidence="1 2" key="1">
    <citation type="submission" date="2020-03" db="EMBL/GenBank/DDBJ databases">
        <title>Isolation and identification of active actinomycetes.</title>
        <authorList>
            <person name="Sun X."/>
        </authorList>
    </citation>
    <scope>NUCLEOTIDE SEQUENCE [LARGE SCALE GENOMIC DNA]</scope>
    <source>
        <strain evidence="1 2">NEAU-D13</strain>
    </source>
</reference>
<dbReference type="Gene3D" id="3.40.50.300">
    <property type="entry name" value="P-loop containing nucleotide triphosphate hydrolases"/>
    <property type="match status" value="1"/>
</dbReference>
<name>A0A7C9RUK0_9PSEU</name>
<gene>
    <name evidence="1" type="ORF">G7043_26745</name>
</gene>
<dbReference type="EMBL" id="JAAMPJ010000007">
    <property type="protein sequence ID" value="NGY62526.1"/>
    <property type="molecule type" value="Genomic_DNA"/>
</dbReference>
<accession>A0A7C9RUK0</accession>
<dbReference type="Proteomes" id="UP000481360">
    <property type="component" value="Unassembled WGS sequence"/>
</dbReference>
<dbReference type="SUPFAM" id="SSF52540">
    <property type="entry name" value="P-loop containing nucleoside triphosphate hydrolases"/>
    <property type="match status" value="1"/>
</dbReference>
<evidence type="ECO:0000313" key="1">
    <source>
        <dbReference type="EMBL" id="NGY62526.1"/>
    </source>
</evidence>
<dbReference type="AlphaFoldDB" id="A0A7C9RUK0"/>
<protein>
    <submittedName>
        <fullName evidence="1">ATP-binding protein</fullName>
    </submittedName>
</protein>
<dbReference type="InterPro" id="IPR027417">
    <property type="entry name" value="P-loop_NTPase"/>
</dbReference>
<organism evidence="1 2">
    <name type="scientific">Lentzea alba</name>
    <dbReference type="NCBI Taxonomy" id="2714351"/>
    <lineage>
        <taxon>Bacteria</taxon>
        <taxon>Bacillati</taxon>
        <taxon>Actinomycetota</taxon>
        <taxon>Actinomycetes</taxon>
        <taxon>Pseudonocardiales</taxon>
        <taxon>Pseudonocardiaceae</taxon>
        <taxon>Lentzea</taxon>
    </lineage>
</organism>
<evidence type="ECO:0000313" key="2">
    <source>
        <dbReference type="Proteomes" id="UP000481360"/>
    </source>
</evidence>